<name>A0A660SA94_UNCT6</name>
<dbReference type="AlphaFoldDB" id="A0A660SA94"/>
<feature type="repeat" description="TPR" evidence="1">
    <location>
        <begin position="409"/>
        <end position="442"/>
    </location>
</feature>
<keyword evidence="1" id="KW-0802">TPR repeat</keyword>
<dbReference type="Proteomes" id="UP000282321">
    <property type="component" value="Unassembled WGS sequence"/>
</dbReference>
<dbReference type="Gene3D" id="1.25.40.10">
    <property type="entry name" value="Tetratricopeptide repeat domain"/>
    <property type="match status" value="1"/>
</dbReference>
<dbReference type="PROSITE" id="PS50005">
    <property type="entry name" value="TPR"/>
    <property type="match status" value="1"/>
</dbReference>
<comment type="caution">
    <text evidence="2">The sequence shown here is derived from an EMBL/GenBank/DDBJ whole genome shotgun (WGS) entry which is preliminary data.</text>
</comment>
<dbReference type="EMBL" id="QNBC01000052">
    <property type="protein sequence ID" value="RKX66207.1"/>
    <property type="molecule type" value="Genomic_DNA"/>
</dbReference>
<dbReference type="InterPro" id="IPR008969">
    <property type="entry name" value="CarboxyPept-like_regulatory"/>
</dbReference>
<evidence type="ECO:0000313" key="3">
    <source>
        <dbReference type="Proteomes" id="UP000282321"/>
    </source>
</evidence>
<feature type="non-terminal residue" evidence="2">
    <location>
        <position position="452"/>
    </location>
</feature>
<protein>
    <recommendedName>
        <fullName evidence="4">Tetratricopeptide repeat protein</fullName>
    </recommendedName>
</protein>
<dbReference type="SUPFAM" id="SSF49464">
    <property type="entry name" value="Carboxypeptidase regulatory domain-like"/>
    <property type="match status" value="1"/>
</dbReference>
<dbReference type="Gene3D" id="2.60.40.1120">
    <property type="entry name" value="Carboxypeptidase-like, regulatory domain"/>
    <property type="match status" value="1"/>
</dbReference>
<evidence type="ECO:0000313" key="2">
    <source>
        <dbReference type="EMBL" id="RKX66207.1"/>
    </source>
</evidence>
<accession>A0A660SA94</accession>
<evidence type="ECO:0000256" key="1">
    <source>
        <dbReference type="PROSITE-ProRule" id="PRU00339"/>
    </source>
</evidence>
<organism evidence="2 3">
    <name type="scientific">candidate division TA06 bacterium</name>
    <dbReference type="NCBI Taxonomy" id="2250710"/>
    <lineage>
        <taxon>Bacteria</taxon>
        <taxon>Bacteria division TA06</taxon>
    </lineage>
</organism>
<dbReference type="InterPro" id="IPR011990">
    <property type="entry name" value="TPR-like_helical_dom_sf"/>
</dbReference>
<reference evidence="2 3" key="1">
    <citation type="submission" date="2018-06" db="EMBL/GenBank/DDBJ databases">
        <title>Extensive metabolic versatility and redundancy in microbially diverse, dynamic hydrothermal sediments.</title>
        <authorList>
            <person name="Dombrowski N."/>
            <person name="Teske A."/>
            <person name="Baker B.J."/>
        </authorList>
    </citation>
    <scope>NUCLEOTIDE SEQUENCE [LARGE SCALE GENOMIC DNA]</scope>
    <source>
        <strain evidence="2">B35_G9</strain>
    </source>
</reference>
<gene>
    <name evidence="2" type="ORF">DRP44_04640</name>
</gene>
<sequence length="452" mass="51232">MYKKLIVIFITLFTLMIFTDLSLKAEFQSDNTFIDIPTANVLPNGRFELSVSTGFPVENLNLNKPDYDLFFSYGLLNKLELRLSMFTLKDWAIDVNYKILDENGNAPALAVGMYNVTYRKYVSSGGGGSDDSVGFPDENYGDVRAIENASLYFVATKSFSDVIKFNIGLGRGRFIGMSGISHYFNISAFSSDWKNVSPDLLVGVFLGGEIRIMPNTYFIAEFDGRDANAGVRYFNKYFSASVAGTHLEAYRAPNNPQISARYYANVTVNSSIIEKPKAPVVKYYQVSGKVVDRNTMEPIKDAYIILPNIGTKKYAVNENGVFMLKFKKGEYWIRALAPGYYWQQQKVIVNDATGELHFLLRKKVKKVVKKLTKEKPVVKKKIVTKPKTTVKKKIVTKKKTVRKKPKINLSKLYSQGIQAYLAGDYKKAVYLFKRVSRVNPNYKNVRTYLKKA</sequence>
<dbReference type="InterPro" id="IPR019734">
    <property type="entry name" value="TPR_rpt"/>
</dbReference>
<proteinExistence type="predicted"/>
<evidence type="ECO:0008006" key="4">
    <source>
        <dbReference type="Google" id="ProtNLM"/>
    </source>
</evidence>